<dbReference type="Proteomes" id="UP000324222">
    <property type="component" value="Unassembled WGS sequence"/>
</dbReference>
<gene>
    <name evidence="1" type="ORF">E2C01_069285</name>
</gene>
<dbReference type="EMBL" id="VSRR010039977">
    <property type="protein sequence ID" value="MPC74905.1"/>
    <property type="molecule type" value="Genomic_DNA"/>
</dbReference>
<evidence type="ECO:0000313" key="1">
    <source>
        <dbReference type="EMBL" id="MPC74905.1"/>
    </source>
</evidence>
<comment type="caution">
    <text evidence="1">The sequence shown here is derived from an EMBL/GenBank/DDBJ whole genome shotgun (WGS) entry which is preliminary data.</text>
</comment>
<organism evidence="1 2">
    <name type="scientific">Portunus trituberculatus</name>
    <name type="common">Swimming crab</name>
    <name type="synonym">Neptunus trituberculatus</name>
    <dbReference type="NCBI Taxonomy" id="210409"/>
    <lineage>
        <taxon>Eukaryota</taxon>
        <taxon>Metazoa</taxon>
        <taxon>Ecdysozoa</taxon>
        <taxon>Arthropoda</taxon>
        <taxon>Crustacea</taxon>
        <taxon>Multicrustacea</taxon>
        <taxon>Malacostraca</taxon>
        <taxon>Eumalacostraca</taxon>
        <taxon>Eucarida</taxon>
        <taxon>Decapoda</taxon>
        <taxon>Pleocyemata</taxon>
        <taxon>Brachyura</taxon>
        <taxon>Eubrachyura</taxon>
        <taxon>Portunoidea</taxon>
        <taxon>Portunidae</taxon>
        <taxon>Portuninae</taxon>
        <taxon>Portunus</taxon>
    </lineage>
</organism>
<protein>
    <submittedName>
        <fullName evidence="1">Uncharacterized protein</fullName>
    </submittedName>
</protein>
<dbReference type="AlphaFoldDB" id="A0A5B7HYH5"/>
<evidence type="ECO:0000313" key="2">
    <source>
        <dbReference type="Proteomes" id="UP000324222"/>
    </source>
</evidence>
<name>A0A5B7HYH5_PORTR</name>
<accession>A0A5B7HYH5</accession>
<reference evidence="1 2" key="1">
    <citation type="submission" date="2019-05" db="EMBL/GenBank/DDBJ databases">
        <title>Another draft genome of Portunus trituberculatus and its Hox gene families provides insights of decapod evolution.</title>
        <authorList>
            <person name="Jeong J.-H."/>
            <person name="Song I."/>
            <person name="Kim S."/>
            <person name="Choi T."/>
            <person name="Kim D."/>
            <person name="Ryu S."/>
            <person name="Kim W."/>
        </authorList>
    </citation>
    <scope>NUCLEOTIDE SEQUENCE [LARGE SCALE GENOMIC DNA]</scope>
    <source>
        <tissue evidence="1">Muscle</tissue>
    </source>
</reference>
<keyword evidence="2" id="KW-1185">Reference proteome</keyword>
<proteinExistence type="predicted"/>
<sequence>MCGSNSPSNFIITKSTSTLLPLVNCGTSFLRLYFRLPMN</sequence>